<dbReference type="PANTHER" id="PTHR35175">
    <property type="entry name" value="DUF1289 DOMAIN-CONTAINING PROTEIN"/>
    <property type="match status" value="1"/>
</dbReference>
<dbReference type="InterPro" id="IPR010710">
    <property type="entry name" value="DUF1289"/>
</dbReference>
<organism evidence="1">
    <name type="scientific">Myoviridae sp. ctu2j3</name>
    <dbReference type="NCBI Taxonomy" id="2825197"/>
    <lineage>
        <taxon>Viruses</taxon>
        <taxon>Duplodnaviria</taxon>
        <taxon>Heunggongvirae</taxon>
        <taxon>Uroviricota</taxon>
        <taxon>Caudoviricetes</taxon>
    </lineage>
</organism>
<reference evidence="1" key="1">
    <citation type="journal article" date="2021" name="Proc. Natl. Acad. Sci. U.S.A.">
        <title>A Catalog of Tens of Thousands of Viruses from Human Metagenomes Reveals Hidden Associations with Chronic Diseases.</title>
        <authorList>
            <person name="Tisza M.J."/>
            <person name="Buck C.B."/>
        </authorList>
    </citation>
    <scope>NUCLEOTIDE SEQUENCE</scope>
    <source>
        <strain evidence="1">Ctu2j3</strain>
    </source>
</reference>
<proteinExistence type="predicted"/>
<protein>
    <submittedName>
        <fullName evidence="1">Putative Fe-S protein</fullName>
    </submittedName>
</protein>
<accession>A0A8S5UHS3</accession>
<evidence type="ECO:0000313" key="1">
    <source>
        <dbReference type="EMBL" id="DAF93918.1"/>
    </source>
</evidence>
<name>A0A8S5UHS3_9CAUD</name>
<dbReference type="EMBL" id="BK016090">
    <property type="protein sequence ID" value="DAF93927.1"/>
    <property type="molecule type" value="Genomic_DNA"/>
</dbReference>
<sequence>MSELHDNPDSPCIGVCSTLFDEECKGCGRTAQEVAEWVFLDPKQRAEIVARVEQEARALKFRF</sequence>
<dbReference type="EMBL" id="BK016090">
    <property type="protein sequence ID" value="DAF93918.1"/>
    <property type="molecule type" value="Genomic_DNA"/>
</dbReference>
<dbReference type="PANTHER" id="PTHR35175:SF1">
    <property type="entry name" value="OXIDOREDUCTASE"/>
    <property type="match status" value="1"/>
</dbReference>
<dbReference type="Pfam" id="PF06945">
    <property type="entry name" value="DUF1289"/>
    <property type="match status" value="1"/>
</dbReference>